<accession>A0A7G9RJG9</accession>
<sequence length="86" mass="10421">MVPFMPDLNAMHVQQSLQVVPKQFRMVLFTIYVPQRRHPMVARRHMRITASQWEGYLTEGLRRFWAVYFSRHLRKACHNRAYTPPH</sequence>
<gene>
    <name evidence="1" type="ORF">H9K76_14085</name>
</gene>
<name>A0A7G9RJG9_9BURK</name>
<evidence type="ECO:0000313" key="1">
    <source>
        <dbReference type="EMBL" id="QNN55744.1"/>
    </source>
</evidence>
<dbReference type="AlphaFoldDB" id="A0A7G9RJG9"/>
<dbReference type="RefSeq" id="WP_187596017.1">
    <property type="nucleotide sequence ID" value="NZ_CP060714.1"/>
</dbReference>
<evidence type="ECO:0000313" key="2">
    <source>
        <dbReference type="Proteomes" id="UP000515811"/>
    </source>
</evidence>
<keyword evidence="2" id="KW-1185">Reference proteome</keyword>
<protein>
    <submittedName>
        <fullName evidence="1">Uncharacterized protein</fullName>
    </submittedName>
</protein>
<organism evidence="1 2">
    <name type="scientific">Diaphorobacter ruginosibacter</name>
    <dbReference type="NCBI Taxonomy" id="1715720"/>
    <lineage>
        <taxon>Bacteria</taxon>
        <taxon>Pseudomonadati</taxon>
        <taxon>Pseudomonadota</taxon>
        <taxon>Betaproteobacteria</taxon>
        <taxon>Burkholderiales</taxon>
        <taxon>Comamonadaceae</taxon>
        <taxon>Diaphorobacter</taxon>
    </lineage>
</organism>
<reference evidence="1 2" key="1">
    <citation type="submission" date="2020-08" db="EMBL/GenBank/DDBJ databases">
        <title>Genome sequence of Diaphorobacter ruginosibacter DSM 27467T.</title>
        <authorList>
            <person name="Hyun D.-W."/>
            <person name="Bae J.-W."/>
        </authorList>
    </citation>
    <scope>NUCLEOTIDE SEQUENCE [LARGE SCALE GENOMIC DNA]</scope>
    <source>
        <strain evidence="1 2">DSM 27467</strain>
    </source>
</reference>
<dbReference type="Proteomes" id="UP000515811">
    <property type="component" value="Chromosome"/>
</dbReference>
<dbReference type="KEGG" id="drg:H9K76_14085"/>
<proteinExistence type="predicted"/>
<dbReference type="EMBL" id="CP060714">
    <property type="protein sequence ID" value="QNN55744.1"/>
    <property type="molecule type" value="Genomic_DNA"/>
</dbReference>